<protein>
    <submittedName>
        <fullName evidence="1">Uncharacterized protein</fullName>
    </submittedName>
</protein>
<organism evidence="1">
    <name type="scientific">viral metagenome</name>
    <dbReference type="NCBI Taxonomy" id="1070528"/>
    <lineage>
        <taxon>unclassified sequences</taxon>
        <taxon>metagenomes</taxon>
        <taxon>organismal metagenomes</taxon>
    </lineage>
</organism>
<reference evidence="1" key="1">
    <citation type="journal article" date="2020" name="Nature">
        <title>Giant virus diversity and host interactions through global metagenomics.</title>
        <authorList>
            <person name="Schulz F."/>
            <person name="Roux S."/>
            <person name="Paez-Espino D."/>
            <person name="Jungbluth S."/>
            <person name="Walsh D.A."/>
            <person name="Denef V.J."/>
            <person name="McMahon K.D."/>
            <person name="Konstantinidis K.T."/>
            <person name="Eloe-Fadrosh E.A."/>
            <person name="Kyrpides N.C."/>
            <person name="Woyke T."/>
        </authorList>
    </citation>
    <scope>NUCLEOTIDE SEQUENCE</scope>
    <source>
        <strain evidence="1">GVMAG-S-1102113-118</strain>
    </source>
</reference>
<dbReference type="EMBL" id="MN740841">
    <property type="protein sequence ID" value="QHU14524.1"/>
    <property type="molecule type" value="Genomic_DNA"/>
</dbReference>
<dbReference type="AlphaFoldDB" id="A0A6C0KE76"/>
<name>A0A6C0KE76_9ZZZZ</name>
<accession>A0A6C0KE76</accession>
<proteinExistence type="predicted"/>
<evidence type="ECO:0000313" key="1">
    <source>
        <dbReference type="EMBL" id="QHU14524.1"/>
    </source>
</evidence>
<sequence length="119" mass="13325">MLLTALSNPRDVLALYGLRGMPRCPRCSDTASLRSIPHRKDWNVPDACLAFEYGHSTVRMTACSLSTDKGVFYSFRTAPADVHPMFEDLYVRAMLEHATPKVAPLTAWAYGYFLPRAAE</sequence>